<dbReference type="EMBL" id="JACIDN010000010">
    <property type="protein sequence ID" value="MBB3905046.1"/>
    <property type="molecule type" value="Genomic_DNA"/>
</dbReference>
<evidence type="ECO:0000313" key="2">
    <source>
        <dbReference type="EMBL" id="GLS44446.1"/>
    </source>
</evidence>
<dbReference type="InterPro" id="IPR017495">
    <property type="entry name" value="PuhC"/>
</dbReference>
<dbReference type="Proteomes" id="UP001156881">
    <property type="component" value="Unassembled WGS sequence"/>
</dbReference>
<dbReference type="RefSeq" id="WP_183510309.1">
    <property type="nucleotide sequence ID" value="NZ_BSPG01000011.1"/>
</dbReference>
<dbReference type="Proteomes" id="UP000517759">
    <property type="component" value="Unassembled WGS sequence"/>
</dbReference>
<gene>
    <name evidence="2" type="ORF">GCM10007884_24340</name>
    <name evidence="3" type="ORF">GGR33_004574</name>
</gene>
<dbReference type="EMBL" id="BSPG01000011">
    <property type="protein sequence ID" value="GLS44446.1"/>
    <property type="molecule type" value="Genomic_DNA"/>
</dbReference>
<dbReference type="NCBIfam" id="TIGR03054">
    <property type="entry name" value="photo_alph_chp1"/>
    <property type="match status" value="1"/>
</dbReference>
<keyword evidence="1" id="KW-0472">Membrane</keyword>
<keyword evidence="5" id="KW-1185">Reference proteome</keyword>
<reference evidence="2" key="4">
    <citation type="submission" date="2023-01" db="EMBL/GenBank/DDBJ databases">
        <title>Draft genome sequence of Methylobacterium brachythecii strain NBRC 107710.</title>
        <authorList>
            <person name="Sun Q."/>
            <person name="Mori K."/>
        </authorList>
    </citation>
    <scope>NUCLEOTIDE SEQUENCE</scope>
    <source>
        <strain evidence="2">NBRC 107710</strain>
    </source>
</reference>
<evidence type="ECO:0000313" key="3">
    <source>
        <dbReference type="EMBL" id="MBB3905046.1"/>
    </source>
</evidence>
<keyword evidence="1" id="KW-0812">Transmembrane</keyword>
<evidence type="ECO:0000313" key="4">
    <source>
        <dbReference type="Proteomes" id="UP000517759"/>
    </source>
</evidence>
<dbReference type="AlphaFoldDB" id="A0A7W6F9D5"/>
<reference evidence="3 4" key="3">
    <citation type="submission" date="2020-08" db="EMBL/GenBank/DDBJ databases">
        <title>Genomic Encyclopedia of Type Strains, Phase IV (KMG-IV): sequencing the most valuable type-strain genomes for metagenomic binning, comparative biology and taxonomic classification.</title>
        <authorList>
            <person name="Goeker M."/>
        </authorList>
    </citation>
    <scope>NUCLEOTIDE SEQUENCE [LARGE SCALE GENOMIC DNA]</scope>
    <source>
        <strain evidence="3 4">DSM 24105</strain>
    </source>
</reference>
<feature type="transmembrane region" description="Helical" evidence="1">
    <location>
        <begin position="12"/>
        <end position="32"/>
    </location>
</feature>
<sequence>MIGSETRQSLPLAAMIGAGALMGFCLLVVWVGRSESLGLTQLPPAGTVSSVAFRVADQPDGSIAMRDAGSDRLLLTIHPGEDNFMRATMRGLAQARQRAGLGRETPFTLTRYDNGTLSLDDDATGRKIPLEAFGRPNALAFARLLPGENGVTP</sequence>
<evidence type="ECO:0000256" key="1">
    <source>
        <dbReference type="SAM" id="Phobius"/>
    </source>
</evidence>
<organism evidence="3 4">
    <name type="scientific">Methylobacterium brachythecii</name>
    <dbReference type="NCBI Taxonomy" id="1176177"/>
    <lineage>
        <taxon>Bacteria</taxon>
        <taxon>Pseudomonadati</taxon>
        <taxon>Pseudomonadota</taxon>
        <taxon>Alphaproteobacteria</taxon>
        <taxon>Hyphomicrobiales</taxon>
        <taxon>Methylobacteriaceae</taxon>
        <taxon>Methylobacterium</taxon>
    </lineage>
</organism>
<proteinExistence type="predicted"/>
<reference evidence="2" key="1">
    <citation type="journal article" date="2014" name="Int. J. Syst. Evol. Microbiol.">
        <title>Complete genome of a new Firmicutes species belonging to the dominant human colonic microbiota ('Ruminococcus bicirculans') reveals two chromosomes and a selective capacity to utilize plant glucans.</title>
        <authorList>
            <consortium name="NISC Comparative Sequencing Program"/>
            <person name="Wegmann U."/>
            <person name="Louis P."/>
            <person name="Goesmann A."/>
            <person name="Henrissat B."/>
            <person name="Duncan S.H."/>
            <person name="Flint H.J."/>
        </authorList>
    </citation>
    <scope>NUCLEOTIDE SEQUENCE</scope>
    <source>
        <strain evidence="2">NBRC 107710</strain>
    </source>
</reference>
<comment type="caution">
    <text evidence="3">The sequence shown here is derived from an EMBL/GenBank/DDBJ whole genome shotgun (WGS) entry which is preliminary data.</text>
</comment>
<protein>
    <submittedName>
        <fullName evidence="3">Putative photosynthetic complex assembly protein</fullName>
    </submittedName>
</protein>
<evidence type="ECO:0000313" key="5">
    <source>
        <dbReference type="Proteomes" id="UP001156881"/>
    </source>
</evidence>
<accession>A0A7W6F9D5</accession>
<keyword evidence="1" id="KW-1133">Transmembrane helix</keyword>
<reference evidence="5" key="2">
    <citation type="journal article" date="2019" name="Int. J. Syst. Evol. Microbiol.">
        <title>The Global Catalogue of Microorganisms (GCM) 10K type strain sequencing project: providing services to taxonomists for standard genome sequencing and annotation.</title>
        <authorList>
            <consortium name="The Broad Institute Genomics Platform"/>
            <consortium name="The Broad Institute Genome Sequencing Center for Infectious Disease"/>
            <person name="Wu L."/>
            <person name="Ma J."/>
        </authorList>
    </citation>
    <scope>NUCLEOTIDE SEQUENCE [LARGE SCALE GENOMIC DNA]</scope>
    <source>
        <strain evidence="5">NBRC 107710</strain>
    </source>
</reference>
<name>A0A7W6F9D5_9HYPH</name>